<comment type="similarity">
    <text evidence="1">Belongs to the complex I subunit 6 family.</text>
</comment>
<dbReference type="InterPro" id="IPR001457">
    <property type="entry name" value="NADH_UbQ/plastoQ_OxRdtase_su6"/>
</dbReference>
<dbReference type="InterPro" id="IPR042106">
    <property type="entry name" value="Nuo/plastoQ_OxRdtase_6_NuoJ"/>
</dbReference>
<feature type="transmembrane region" description="Helical" evidence="1">
    <location>
        <begin position="27"/>
        <end position="47"/>
    </location>
</feature>
<feature type="transmembrane region" description="Helical" evidence="1">
    <location>
        <begin position="89"/>
        <end position="109"/>
    </location>
</feature>
<name>B2XX28_HETPA</name>
<keyword evidence="1" id="KW-0830">Ubiquinone</keyword>
<comment type="catalytic activity">
    <reaction evidence="1">
        <text>a ubiquinone + NADH + 5 H(+)(in) = a ubiquinol + NAD(+) + 4 H(+)(out)</text>
        <dbReference type="Rhea" id="RHEA:29091"/>
        <dbReference type="Rhea" id="RHEA-COMP:9565"/>
        <dbReference type="Rhea" id="RHEA-COMP:9566"/>
        <dbReference type="ChEBI" id="CHEBI:15378"/>
        <dbReference type="ChEBI" id="CHEBI:16389"/>
        <dbReference type="ChEBI" id="CHEBI:17976"/>
        <dbReference type="ChEBI" id="CHEBI:57540"/>
        <dbReference type="ChEBI" id="CHEBI:57945"/>
        <dbReference type="EC" id="7.1.1.2"/>
    </reaction>
</comment>
<dbReference type="AlphaFoldDB" id="B2XX28"/>
<gene>
    <name evidence="2" type="primary">nad6</name>
</gene>
<feature type="transmembrane region" description="Helical" evidence="1">
    <location>
        <begin position="54"/>
        <end position="77"/>
    </location>
</feature>
<keyword evidence="1" id="KW-0812">Transmembrane</keyword>
<dbReference type="GO" id="GO:0031966">
    <property type="term" value="C:mitochondrial membrane"/>
    <property type="evidence" value="ECO:0007669"/>
    <property type="project" value="UniProtKB-SubCell"/>
</dbReference>
<dbReference type="PANTHER" id="PTHR33269">
    <property type="entry name" value="NADH-UBIQUINONE OXIDOREDUCTASE CHAIN 6"/>
    <property type="match status" value="1"/>
</dbReference>
<keyword evidence="1" id="KW-0679">Respiratory chain</keyword>
<keyword evidence="1" id="KW-0249">Electron transport</keyword>
<keyword evidence="1" id="KW-1133">Transmembrane helix</keyword>
<feature type="transmembrane region" description="Helical" evidence="1">
    <location>
        <begin position="237"/>
        <end position="256"/>
    </location>
</feature>
<comment type="subcellular location">
    <subcellularLocation>
        <location evidence="1">Mitochondrion membrane</location>
        <topology evidence="1">Multi-pass membrane protein</topology>
    </subcellularLocation>
</comment>
<dbReference type="PANTHER" id="PTHR33269:SF17">
    <property type="entry name" value="NADH-UBIQUINONE OXIDOREDUCTASE CHAIN 6"/>
    <property type="match status" value="1"/>
</dbReference>
<sequence>MMNNIIIFFLSIIGISMYIIIKNVNPIYSVLNLIIIFWCYACILIILDMEFLACIFILVNVGAVAVLFLFIIMMININVVEIKDNLKKYYPFLIFLSLNIIGLISLIIFRYKIKIPLNDIEFSKQIYLELLNTTFEKNILNNVTYRQFGDSNILNNLLVIQSTIFNQINSSNLSSVIGLSLVPLIGNNKTLEVLHVIKNEALSLIKFTQYENIYERFVQTTDIKHIGSNLLYASNSIWFILACLILLVAMVGVIYITEELLIKRRLENNKSQNLFEQISKDYITNIKFYDVKVTKKIKE</sequence>
<feature type="transmembrane region" description="Helical" evidence="1">
    <location>
        <begin position="5"/>
        <end position="21"/>
    </location>
</feature>
<dbReference type="EMBL" id="EU275726">
    <property type="protein sequence ID" value="ABX45150.1"/>
    <property type="molecule type" value="Genomic_DNA"/>
</dbReference>
<protein>
    <recommendedName>
        <fullName evidence="1">NADH-ubiquinone oxidoreductase chain 6</fullName>
        <ecNumber evidence="1">7.1.1.2</ecNumber>
    </recommendedName>
</protein>
<proteinExistence type="inferred from homology"/>
<comment type="function">
    <text evidence="1">Core subunit of the mitochondrial membrane respiratory chain NADH dehydrogenase (Complex I) which catalyzes electron transfer from NADH through the respiratory chain, using ubiquinone as an electron acceptor. Essential for the catalytic activity and assembly of complex I.</text>
</comment>
<keyword evidence="1" id="KW-0472">Membrane</keyword>
<keyword evidence="1 2" id="KW-0496">Mitochondrion</keyword>
<evidence type="ECO:0000313" key="2">
    <source>
        <dbReference type="EMBL" id="ABX45150.1"/>
    </source>
</evidence>
<dbReference type="Pfam" id="PF00499">
    <property type="entry name" value="Oxidored_q3"/>
    <property type="match status" value="1"/>
</dbReference>
<reference evidence="2" key="1">
    <citation type="journal article" date="2008" name="Mol. Biol. Evol.">
        <title>Mitochondrial genome evolution in the social amoebae.</title>
        <authorList>
            <person name="Heidel A.J."/>
            <person name="Gloeckner G."/>
        </authorList>
    </citation>
    <scope>NUCLEOTIDE SEQUENCE</scope>
    <source>
        <strain evidence="2">PN500</strain>
    </source>
</reference>
<organism evidence="2">
    <name type="scientific">Heterostelium pallidum</name>
    <name type="common">Cellular slime mold</name>
    <name type="synonym">Polysphondylium pallidum</name>
    <dbReference type="NCBI Taxonomy" id="13642"/>
    <lineage>
        <taxon>Eukaryota</taxon>
        <taxon>Amoebozoa</taxon>
        <taxon>Evosea</taxon>
        <taxon>Eumycetozoa</taxon>
        <taxon>Dictyostelia</taxon>
        <taxon>Acytosteliales</taxon>
        <taxon>Acytosteliaceae</taxon>
        <taxon>Heterostelium</taxon>
    </lineage>
</organism>
<keyword evidence="1" id="KW-1278">Translocase</keyword>
<keyword evidence="1" id="KW-0813">Transport</keyword>
<keyword evidence="1" id="KW-0520">NAD</keyword>
<accession>B2XX28</accession>
<geneLocation type="mitochondrion" evidence="2"/>
<dbReference type="EC" id="7.1.1.2" evidence="1"/>
<dbReference type="GO" id="GO:0008137">
    <property type="term" value="F:NADH dehydrogenase (ubiquinone) activity"/>
    <property type="evidence" value="ECO:0007669"/>
    <property type="project" value="UniProtKB-UniRule"/>
</dbReference>
<evidence type="ECO:0000256" key="1">
    <source>
        <dbReference type="RuleBase" id="RU004430"/>
    </source>
</evidence>
<dbReference type="Gene3D" id="1.20.120.1200">
    <property type="entry name" value="NADH-ubiquinone/plastoquinone oxidoreductase chain 6, subunit NuoJ"/>
    <property type="match status" value="1"/>
</dbReference>